<dbReference type="PROSITE" id="PS50011">
    <property type="entry name" value="PROTEIN_KINASE_DOM"/>
    <property type="match status" value="1"/>
</dbReference>
<feature type="non-terminal residue" evidence="2">
    <location>
        <position position="56"/>
    </location>
</feature>
<dbReference type="Gene3D" id="3.30.200.20">
    <property type="entry name" value="Phosphorylase Kinase, domain 1"/>
    <property type="match status" value="1"/>
</dbReference>
<proteinExistence type="predicted"/>
<gene>
    <name evidence="2" type="ORF">S03H2_27090</name>
</gene>
<feature type="non-terminal residue" evidence="2">
    <location>
        <position position="1"/>
    </location>
</feature>
<dbReference type="AlphaFoldDB" id="X1IK30"/>
<sequence>QQLGHYDLVAELGRGGMGVVYKGYESQLHRYVAIKVLADSLAHDPAIKERFLREAR</sequence>
<dbReference type="InterPro" id="IPR000719">
    <property type="entry name" value="Prot_kinase_dom"/>
</dbReference>
<evidence type="ECO:0000313" key="2">
    <source>
        <dbReference type="EMBL" id="GAH57933.1"/>
    </source>
</evidence>
<organism evidence="2">
    <name type="scientific">marine sediment metagenome</name>
    <dbReference type="NCBI Taxonomy" id="412755"/>
    <lineage>
        <taxon>unclassified sequences</taxon>
        <taxon>metagenomes</taxon>
        <taxon>ecological metagenomes</taxon>
    </lineage>
</organism>
<name>X1IK30_9ZZZZ</name>
<evidence type="ECO:0000259" key="1">
    <source>
        <dbReference type="PROSITE" id="PS50011"/>
    </source>
</evidence>
<dbReference type="EMBL" id="BARU01016050">
    <property type="protein sequence ID" value="GAH57933.1"/>
    <property type="molecule type" value="Genomic_DNA"/>
</dbReference>
<dbReference type="GO" id="GO:0004672">
    <property type="term" value="F:protein kinase activity"/>
    <property type="evidence" value="ECO:0007669"/>
    <property type="project" value="InterPro"/>
</dbReference>
<dbReference type="InterPro" id="IPR011009">
    <property type="entry name" value="Kinase-like_dom_sf"/>
</dbReference>
<accession>X1IK30</accession>
<dbReference type="SUPFAM" id="SSF56112">
    <property type="entry name" value="Protein kinase-like (PK-like)"/>
    <property type="match status" value="1"/>
</dbReference>
<dbReference type="PROSITE" id="PS00107">
    <property type="entry name" value="PROTEIN_KINASE_ATP"/>
    <property type="match status" value="1"/>
</dbReference>
<dbReference type="InterPro" id="IPR017441">
    <property type="entry name" value="Protein_kinase_ATP_BS"/>
</dbReference>
<comment type="caution">
    <text evidence="2">The sequence shown here is derived from an EMBL/GenBank/DDBJ whole genome shotgun (WGS) entry which is preliminary data.</text>
</comment>
<reference evidence="2" key="1">
    <citation type="journal article" date="2014" name="Front. Microbiol.">
        <title>High frequency of phylogenetically diverse reductive dehalogenase-homologous genes in deep subseafloor sedimentary metagenomes.</title>
        <authorList>
            <person name="Kawai M."/>
            <person name="Futagami T."/>
            <person name="Toyoda A."/>
            <person name="Takaki Y."/>
            <person name="Nishi S."/>
            <person name="Hori S."/>
            <person name="Arai W."/>
            <person name="Tsubouchi T."/>
            <person name="Morono Y."/>
            <person name="Uchiyama I."/>
            <person name="Ito T."/>
            <person name="Fujiyama A."/>
            <person name="Inagaki F."/>
            <person name="Takami H."/>
        </authorList>
    </citation>
    <scope>NUCLEOTIDE SEQUENCE</scope>
    <source>
        <strain evidence="2">Expedition CK06-06</strain>
    </source>
</reference>
<protein>
    <recommendedName>
        <fullName evidence="1">Protein kinase domain-containing protein</fullName>
    </recommendedName>
</protein>
<dbReference type="GO" id="GO:0005524">
    <property type="term" value="F:ATP binding"/>
    <property type="evidence" value="ECO:0007669"/>
    <property type="project" value="InterPro"/>
</dbReference>
<feature type="domain" description="Protein kinase" evidence="1">
    <location>
        <begin position="6"/>
        <end position="56"/>
    </location>
</feature>